<name>A0ABR2YPZ5_9CHLO</name>
<gene>
    <name evidence="1" type="ORF">WJX75_007107</name>
</gene>
<reference evidence="1 2" key="1">
    <citation type="journal article" date="2024" name="Nat. Commun.">
        <title>Phylogenomics reveals the evolutionary origins of lichenization in chlorophyte algae.</title>
        <authorList>
            <person name="Puginier C."/>
            <person name="Libourel C."/>
            <person name="Otte J."/>
            <person name="Skaloud P."/>
            <person name="Haon M."/>
            <person name="Grisel S."/>
            <person name="Petersen M."/>
            <person name="Berrin J.G."/>
            <person name="Delaux P.M."/>
            <person name="Dal Grande F."/>
            <person name="Keller J."/>
        </authorList>
    </citation>
    <scope>NUCLEOTIDE SEQUENCE [LARGE SCALE GENOMIC DNA]</scope>
    <source>
        <strain evidence="1 2">SAG 216-7</strain>
    </source>
</reference>
<accession>A0ABR2YPZ5</accession>
<evidence type="ECO:0000313" key="1">
    <source>
        <dbReference type="EMBL" id="KAK9909099.1"/>
    </source>
</evidence>
<proteinExistence type="predicted"/>
<protein>
    <recommendedName>
        <fullName evidence="3">Protein kinase domain-containing protein</fullName>
    </recommendedName>
</protein>
<evidence type="ECO:0008006" key="3">
    <source>
        <dbReference type="Google" id="ProtNLM"/>
    </source>
</evidence>
<sequence>MFGIPEAGEPSQAVKRTLPHISKGNVLLDEPKVVASVSQTAECFGRTIRTEAQRTIVIQGKWNGDTVVAKSSRDVAAEKAALVYLAKHGVNNVVSLVDDTLVDGQMWLILQPLGERLPDGPAELVVANTNALAAIIEELAAVKMLHGDIAYSNIGYLPEKKQPFFLDFGCAQMLDQEMGTSRMILR</sequence>
<dbReference type="SUPFAM" id="SSF56112">
    <property type="entry name" value="Protein kinase-like (PK-like)"/>
    <property type="match status" value="1"/>
</dbReference>
<comment type="caution">
    <text evidence="1">The sequence shown here is derived from an EMBL/GenBank/DDBJ whole genome shotgun (WGS) entry which is preliminary data.</text>
</comment>
<dbReference type="Proteomes" id="UP001491310">
    <property type="component" value="Unassembled WGS sequence"/>
</dbReference>
<organism evidence="1 2">
    <name type="scientific">Coccomyxa subellipsoidea</name>
    <dbReference type="NCBI Taxonomy" id="248742"/>
    <lineage>
        <taxon>Eukaryota</taxon>
        <taxon>Viridiplantae</taxon>
        <taxon>Chlorophyta</taxon>
        <taxon>core chlorophytes</taxon>
        <taxon>Trebouxiophyceae</taxon>
        <taxon>Trebouxiophyceae incertae sedis</taxon>
        <taxon>Coccomyxaceae</taxon>
        <taxon>Coccomyxa</taxon>
    </lineage>
</organism>
<dbReference type="InterPro" id="IPR011009">
    <property type="entry name" value="Kinase-like_dom_sf"/>
</dbReference>
<evidence type="ECO:0000313" key="2">
    <source>
        <dbReference type="Proteomes" id="UP001491310"/>
    </source>
</evidence>
<dbReference type="EMBL" id="JALJOT010000007">
    <property type="protein sequence ID" value="KAK9909099.1"/>
    <property type="molecule type" value="Genomic_DNA"/>
</dbReference>
<keyword evidence="2" id="KW-1185">Reference proteome</keyword>